<reference evidence="5" key="1">
    <citation type="submission" date="2020-09" db="EMBL/GenBank/DDBJ databases">
        <authorList>
            <person name="Kikuchi T."/>
        </authorList>
    </citation>
    <scope>NUCLEOTIDE SEQUENCE</scope>
    <source>
        <strain evidence="5">Ka4C1</strain>
    </source>
</reference>
<comment type="caution">
    <text evidence="5">The sequence shown here is derived from an EMBL/GenBank/DDBJ whole genome shotgun (WGS) entry which is preliminary data.</text>
</comment>
<evidence type="ECO:0000313" key="6">
    <source>
        <dbReference type="Proteomes" id="UP000659654"/>
    </source>
</evidence>
<dbReference type="OrthoDB" id="5592979at2759"/>
<gene>
    <name evidence="5" type="ORF">BXYJ_LOCUS9190</name>
</gene>
<dbReference type="Gene3D" id="6.10.250.1710">
    <property type="match status" value="1"/>
</dbReference>
<keyword evidence="6" id="KW-1185">Reference proteome</keyword>
<name>A0A7I8WTL1_BURXY</name>
<evidence type="ECO:0000256" key="1">
    <source>
        <dbReference type="ARBA" id="ARBA00004177"/>
    </source>
</evidence>
<dbReference type="GO" id="GO:0000815">
    <property type="term" value="C:ESCRT III complex"/>
    <property type="evidence" value="ECO:0007669"/>
    <property type="project" value="TreeGrafter"/>
</dbReference>
<keyword evidence="3" id="KW-0967">Endosome</keyword>
<dbReference type="InterPro" id="IPR005024">
    <property type="entry name" value="Snf7_fam"/>
</dbReference>
<evidence type="ECO:0000256" key="2">
    <source>
        <dbReference type="ARBA" id="ARBA00006190"/>
    </source>
</evidence>
<evidence type="ECO:0000256" key="3">
    <source>
        <dbReference type="ARBA" id="ARBA00022753"/>
    </source>
</evidence>
<evidence type="ECO:0000313" key="5">
    <source>
        <dbReference type="EMBL" id="CAD5226645.1"/>
    </source>
</evidence>
<dbReference type="Proteomes" id="UP000659654">
    <property type="component" value="Unassembled WGS sequence"/>
</dbReference>
<dbReference type="EMBL" id="CAJFDI010000004">
    <property type="protein sequence ID" value="CAD5226645.1"/>
    <property type="molecule type" value="Genomic_DNA"/>
</dbReference>
<feature type="region of interest" description="Disordered" evidence="4">
    <location>
        <begin position="203"/>
        <end position="238"/>
    </location>
</feature>
<dbReference type="GO" id="GO:0032511">
    <property type="term" value="P:late endosome to vacuole transport via multivesicular body sorting pathway"/>
    <property type="evidence" value="ECO:0007669"/>
    <property type="project" value="TreeGrafter"/>
</dbReference>
<dbReference type="GO" id="GO:0009898">
    <property type="term" value="C:cytoplasmic side of plasma membrane"/>
    <property type="evidence" value="ECO:0007669"/>
    <property type="project" value="TreeGrafter"/>
</dbReference>
<protein>
    <submittedName>
        <fullName evidence="5">(pine wood nematode) hypothetical protein</fullName>
    </submittedName>
</protein>
<dbReference type="AlphaFoldDB" id="A0A7I8WTL1"/>
<evidence type="ECO:0000256" key="4">
    <source>
        <dbReference type="SAM" id="MobiDB-lite"/>
    </source>
</evidence>
<dbReference type="EMBL" id="CAJFCV020000004">
    <property type="protein sequence ID" value="CAG9116046.1"/>
    <property type="molecule type" value="Genomic_DNA"/>
</dbReference>
<feature type="compositionally biased region" description="Low complexity" evidence="4">
    <location>
        <begin position="203"/>
        <end position="212"/>
    </location>
</feature>
<comment type="similarity">
    <text evidence="2">Belongs to the SNF7 family.</text>
</comment>
<comment type="subcellular location">
    <subcellularLocation>
        <location evidence="1">Endosome</location>
    </subcellularLocation>
</comment>
<dbReference type="GO" id="GO:0005771">
    <property type="term" value="C:multivesicular body"/>
    <property type="evidence" value="ECO:0007669"/>
    <property type="project" value="TreeGrafter"/>
</dbReference>
<accession>A0A7I8WTL1</accession>
<sequence length="238" mass="26404">MTSERKELSTTGFSVAYSTKMSVFSNLFSKKKEVTPSTQDALQTLRNTEEMLLKKQEYIENKIEQELKTARQHGTKNKRLALQALRNKKKLEKQQEMNDGMLNRIQHQKETLENAATNAEVLQVLAGSAKALKGAHNNMDVDKVHDLMEDIAEQQEVANEIADAISSNVGTAEFDEDELLAELEALEEEDLDKQLLAAGPAPVADVPLPVAPTDALPKAKGKSKEEDEMAQLQAWADS</sequence>
<dbReference type="PANTHER" id="PTHR22761:SF10">
    <property type="entry name" value="GH13992P"/>
    <property type="match status" value="1"/>
</dbReference>
<dbReference type="SMR" id="A0A7I8WTL1"/>
<organism evidence="5 6">
    <name type="scientific">Bursaphelenchus xylophilus</name>
    <name type="common">Pinewood nematode worm</name>
    <name type="synonym">Aphelenchoides xylophilus</name>
    <dbReference type="NCBI Taxonomy" id="6326"/>
    <lineage>
        <taxon>Eukaryota</taxon>
        <taxon>Metazoa</taxon>
        <taxon>Ecdysozoa</taxon>
        <taxon>Nematoda</taxon>
        <taxon>Chromadorea</taxon>
        <taxon>Rhabditida</taxon>
        <taxon>Tylenchina</taxon>
        <taxon>Tylenchomorpha</taxon>
        <taxon>Aphelenchoidea</taxon>
        <taxon>Aphelenchoididae</taxon>
        <taxon>Bursaphelenchus</taxon>
    </lineage>
</organism>
<dbReference type="Pfam" id="PF03357">
    <property type="entry name" value="Snf7"/>
    <property type="match status" value="1"/>
</dbReference>
<dbReference type="Gene3D" id="1.10.287.1060">
    <property type="entry name" value="ESAT-6-like"/>
    <property type="match status" value="1"/>
</dbReference>
<proteinExistence type="inferred from homology"/>
<dbReference type="GO" id="GO:0006900">
    <property type="term" value="P:vesicle budding from membrane"/>
    <property type="evidence" value="ECO:0007669"/>
    <property type="project" value="TreeGrafter"/>
</dbReference>
<dbReference type="Proteomes" id="UP000582659">
    <property type="component" value="Unassembled WGS sequence"/>
</dbReference>
<dbReference type="PANTHER" id="PTHR22761">
    <property type="entry name" value="CHARGED MULTIVESICULAR BODY PROTEIN"/>
    <property type="match status" value="1"/>
</dbReference>